<dbReference type="CDD" id="cd20736">
    <property type="entry name" value="PoNe_Nuclease"/>
    <property type="match status" value="1"/>
</dbReference>
<dbReference type="Gene3D" id="3.40.1350.10">
    <property type="match status" value="1"/>
</dbReference>
<evidence type="ECO:0000256" key="1">
    <source>
        <dbReference type="ARBA" id="ARBA00006738"/>
    </source>
</evidence>
<dbReference type="STRING" id="28885.EI16_10810"/>
<dbReference type="InterPro" id="IPR011856">
    <property type="entry name" value="tRNA_endonuc-like_dom_sf"/>
</dbReference>
<dbReference type="InterPro" id="IPR003509">
    <property type="entry name" value="UPF0102_YraN-like"/>
</dbReference>
<dbReference type="Proteomes" id="UP000027341">
    <property type="component" value="Unassembled WGS sequence"/>
</dbReference>
<comment type="similarity">
    <text evidence="1 2">Belongs to the UPF0102 family.</text>
</comment>
<dbReference type="NCBIfam" id="TIGR00252">
    <property type="entry name" value="YraN family protein"/>
    <property type="match status" value="1"/>
</dbReference>
<dbReference type="Pfam" id="PF02021">
    <property type="entry name" value="UPF0102"/>
    <property type="match status" value="1"/>
</dbReference>
<evidence type="ECO:0000313" key="4">
    <source>
        <dbReference type="Proteomes" id="UP000027341"/>
    </source>
</evidence>
<proteinExistence type="inferred from homology"/>
<evidence type="ECO:0000256" key="2">
    <source>
        <dbReference type="HAMAP-Rule" id="MF_00048"/>
    </source>
</evidence>
<keyword evidence="4" id="KW-1185">Reference proteome</keyword>
<sequence>MGLFSKLIGQQKEADAADFLQSQRLEVLHKNYRCKGGEIDLICLEQTSPQESTLVFVEVKHRQSTNFGEPEEAINAAKQRKIILCAQTFLQKHPDYQHHAMRFDSLSFTGDQSAPNWIQNAFWLE</sequence>
<reference evidence="3 4" key="1">
    <citation type="submission" date="2014-04" db="EMBL/GenBank/DDBJ databases">
        <title>Draft genome sequence of Hydrogenovibrio marinus MH-110, a model organism for aerobic H2 metabolism.</title>
        <authorList>
            <person name="Cha H.J."/>
            <person name="Jo B.H."/>
            <person name="Hwang B.H."/>
        </authorList>
    </citation>
    <scope>NUCLEOTIDE SEQUENCE [LARGE SCALE GENOMIC DNA]</scope>
    <source>
        <strain evidence="3 4">MH-110</strain>
    </source>
</reference>
<dbReference type="AlphaFoldDB" id="A0A066ZSF8"/>
<dbReference type="GO" id="GO:0003676">
    <property type="term" value="F:nucleic acid binding"/>
    <property type="evidence" value="ECO:0007669"/>
    <property type="project" value="InterPro"/>
</dbReference>
<dbReference type="InterPro" id="IPR011335">
    <property type="entry name" value="Restrct_endonuc-II-like"/>
</dbReference>
<protein>
    <recommendedName>
        <fullName evidence="2">UPF0102 protein EI16_10810</fullName>
    </recommendedName>
</protein>
<gene>
    <name evidence="3" type="ORF">EI16_10810</name>
</gene>
<name>A0A066ZSF8_HYDMR</name>
<dbReference type="EMBL" id="JMIU01000001">
    <property type="protein sequence ID" value="KDN96728.1"/>
    <property type="molecule type" value="Genomic_DNA"/>
</dbReference>
<evidence type="ECO:0000313" key="3">
    <source>
        <dbReference type="EMBL" id="KDN96728.1"/>
    </source>
</evidence>
<dbReference type="HAMAP" id="MF_00048">
    <property type="entry name" value="UPF0102"/>
    <property type="match status" value="1"/>
</dbReference>
<comment type="caution">
    <text evidence="3">The sequence shown here is derived from an EMBL/GenBank/DDBJ whole genome shotgun (WGS) entry which is preliminary data.</text>
</comment>
<organism evidence="3 4">
    <name type="scientific">Hydrogenovibrio marinus</name>
    <dbReference type="NCBI Taxonomy" id="28885"/>
    <lineage>
        <taxon>Bacteria</taxon>
        <taxon>Pseudomonadati</taxon>
        <taxon>Pseudomonadota</taxon>
        <taxon>Gammaproteobacteria</taxon>
        <taxon>Thiotrichales</taxon>
        <taxon>Piscirickettsiaceae</taxon>
        <taxon>Hydrogenovibrio</taxon>
    </lineage>
</organism>
<dbReference type="NCBIfam" id="NF009150">
    <property type="entry name" value="PRK12497.1-3"/>
    <property type="match status" value="1"/>
</dbReference>
<accession>A0A066ZSF8</accession>
<dbReference type="SUPFAM" id="SSF52980">
    <property type="entry name" value="Restriction endonuclease-like"/>
    <property type="match status" value="1"/>
</dbReference>
<dbReference type="PANTHER" id="PTHR34039">
    <property type="entry name" value="UPF0102 PROTEIN YRAN"/>
    <property type="match status" value="1"/>
</dbReference>
<dbReference type="PANTHER" id="PTHR34039:SF1">
    <property type="entry name" value="UPF0102 PROTEIN YRAN"/>
    <property type="match status" value="1"/>
</dbReference>